<dbReference type="PANTHER" id="PTHR15893">
    <property type="entry name" value="RIBOSOMAL PROTEIN L27"/>
    <property type="match status" value="1"/>
</dbReference>
<proteinExistence type="inferred from homology"/>
<reference evidence="7 8" key="1">
    <citation type="submission" date="2016-04" db="EMBL/GenBank/DDBJ databases">
        <title>Evolutionary innovation and constraint leading to complex multicellularity in the Ascomycota.</title>
        <authorList>
            <person name="Cisse O."/>
            <person name="Nguyen A."/>
            <person name="Hewitt D.A."/>
            <person name="Jedd G."/>
            <person name="Stajich J.E."/>
        </authorList>
    </citation>
    <scope>NUCLEOTIDE SEQUENCE [LARGE SCALE GENOMIC DNA]</scope>
    <source>
        <strain evidence="7 8">DAH-3</strain>
    </source>
</reference>
<comment type="subcellular location">
    <subcellularLocation>
        <location evidence="1">Mitochondrion</location>
    </subcellularLocation>
</comment>
<organism evidence="7 8">
    <name type="scientific">Neolecta irregularis (strain DAH-3)</name>
    <dbReference type="NCBI Taxonomy" id="1198029"/>
    <lineage>
        <taxon>Eukaryota</taxon>
        <taxon>Fungi</taxon>
        <taxon>Dikarya</taxon>
        <taxon>Ascomycota</taxon>
        <taxon>Taphrinomycotina</taxon>
        <taxon>Neolectales</taxon>
        <taxon>Neolectaceae</taxon>
        <taxon>Neolecta</taxon>
    </lineage>
</organism>
<name>A0A1U7LM68_NEOID</name>
<keyword evidence="3 7" id="KW-0689">Ribosomal protein</keyword>
<keyword evidence="8" id="KW-1185">Reference proteome</keyword>
<dbReference type="InterPro" id="IPR001684">
    <property type="entry name" value="Ribosomal_bL27"/>
</dbReference>
<keyword evidence="5" id="KW-0687">Ribonucleoprotein</keyword>
<dbReference type="AlphaFoldDB" id="A0A1U7LM68"/>
<evidence type="ECO:0000256" key="3">
    <source>
        <dbReference type="ARBA" id="ARBA00022980"/>
    </source>
</evidence>
<evidence type="ECO:0000256" key="1">
    <source>
        <dbReference type="ARBA" id="ARBA00004173"/>
    </source>
</evidence>
<dbReference type="GO" id="GO:0006412">
    <property type="term" value="P:translation"/>
    <property type="evidence" value="ECO:0007669"/>
    <property type="project" value="InterPro"/>
</dbReference>
<dbReference type="GO" id="GO:0003735">
    <property type="term" value="F:structural constituent of ribosome"/>
    <property type="evidence" value="ECO:0007669"/>
    <property type="project" value="InterPro"/>
</dbReference>
<comment type="caution">
    <text evidence="7">The sequence shown here is derived from an EMBL/GenBank/DDBJ whole genome shotgun (WGS) entry which is preliminary data.</text>
</comment>
<dbReference type="FunFam" id="2.40.50.100:FF:000042">
    <property type="entry name" value="50S ribosomal protein L27"/>
    <property type="match status" value="1"/>
</dbReference>
<dbReference type="OrthoDB" id="1867012at2759"/>
<sequence length="145" mass="16274">MSFSILRVSISITIFSNLSKLPYRIFVRNATKKSSGFTVGSKDSAGKRLGPKKYGGQEVKAGNILMRQRGTKFFAGENVGMGRDHTLFALQPGYVQYYQHPTRPKKKMIGIVFDKSYKLPRKAGEPRARRLGLNLVKHSPAQLRT</sequence>
<dbReference type="PRINTS" id="PR00063">
    <property type="entry name" value="RIBOSOMALL27"/>
</dbReference>
<dbReference type="OMA" id="FYKDAQH"/>
<evidence type="ECO:0000313" key="7">
    <source>
        <dbReference type="EMBL" id="OLL23754.1"/>
    </source>
</evidence>
<dbReference type="EMBL" id="LXFE01001293">
    <property type="protein sequence ID" value="OLL23754.1"/>
    <property type="molecule type" value="Genomic_DNA"/>
</dbReference>
<evidence type="ECO:0000256" key="6">
    <source>
        <dbReference type="ARBA" id="ARBA00035267"/>
    </source>
</evidence>
<dbReference type="Proteomes" id="UP000186594">
    <property type="component" value="Unassembled WGS sequence"/>
</dbReference>
<dbReference type="PANTHER" id="PTHR15893:SF0">
    <property type="entry name" value="LARGE RIBOSOMAL SUBUNIT PROTEIN BL27M"/>
    <property type="match status" value="1"/>
</dbReference>
<evidence type="ECO:0000256" key="4">
    <source>
        <dbReference type="ARBA" id="ARBA00023128"/>
    </source>
</evidence>
<dbReference type="NCBIfam" id="TIGR00062">
    <property type="entry name" value="L27"/>
    <property type="match status" value="1"/>
</dbReference>
<keyword evidence="4" id="KW-0496">Mitochondrion</keyword>
<dbReference type="Pfam" id="PF01016">
    <property type="entry name" value="Ribosomal_L27"/>
    <property type="match status" value="1"/>
</dbReference>
<dbReference type="InterPro" id="IPR018261">
    <property type="entry name" value="Ribosomal_bL27_CS"/>
</dbReference>
<evidence type="ECO:0000256" key="5">
    <source>
        <dbReference type="ARBA" id="ARBA00023274"/>
    </source>
</evidence>
<dbReference type="GO" id="GO:0005762">
    <property type="term" value="C:mitochondrial large ribosomal subunit"/>
    <property type="evidence" value="ECO:0007669"/>
    <property type="project" value="TreeGrafter"/>
</dbReference>
<comment type="similarity">
    <text evidence="2">Belongs to the bacterial ribosomal protein bL27 family.</text>
</comment>
<dbReference type="PROSITE" id="PS00831">
    <property type="entry name" value="RIBOSOMAL_L27"/>
    <property type="match status" value="1"/>
</dbReference>
<dbReference type="SUPFAM" id="SSF110324">
    <property type="entry name" value="Ribosomal L27 protein-like"/>
    <property type="match status" value="1"/>
</dbReference>
<evidence type="ECO:0000313" key="8">
    <source>
        <dbReference type="Proteomes" id="UP000186594"/>
    </source>
</evidence>
<accession>A0A1U7LM68</accession>
<protein>
    <recommendedName>
        <fullName evidence="6">Large ribosomal subunit protein bL27m</fullName>
    </recommendedName>
</protein>
<dbReference type="Gene3D" id="2.40.50.100">
    <property type="match status" value="1"/>
</dbReference>
<gene>
    <name evidence="7" type="ORF">NEOLI_005468</name>
</gene>
<evidence type="ECO:0000256" key="2">
    <source>
        <dbReference type="ARBA" id="ARBA00010797"/>
    </source>
</evidence>
<dbReference type="STRING" id="1198029.A0A1U7LM68"/>